<dbReference type="AlphaFoldDB" id="A0A1T4P7Z5"/>
<gene>
    <name evidence="1" type="ORF">SAMN02745126_02663</name>
</gene>
<evidence type="ECO:0000313" key="2">
    <source>
        <dbReference type="Proteomes" id="UP000190092"/>
    </source>
</evidence>
<organism evidence="1 2">
    <name type="scientific">Enhydrobacter aerosaccus</name>
    <dbReference type="NCBI Taxonomy" id="225324"/>
    <lineage>
        <taxon>Bacteria</taxon>
        <taxon>Pseudomonadati</taxon>
        <taxon>Pseudomonadota</taxon>
        <taxon>Alphaproteobacteria</taxon>
        <taxon>Hyphomicrobiales</taxon>
        <taxon>Enhydrobacter</taxon>
    </lineage>
</organism>
<proteinExistence type="predicted"/>
<dbReference type="Proteomes" id="UP000190092">
    <property type="component" value="Unassembled WGS sequence"/>
</dbReference>
<keyword evidence="2" id="KW-1185">Reference proteome</keyword>
<accession>A0A1T4P7Z5</accession>
<reference evidence="2" key="1">
    <citation type="submission" date="2017-02" db="EMBL/GenBank/DDBJ databases">
        <authorList>
            <person name="Varghese N."/>
            <person name="Submissions S."/>
        </authorList>
    </citation>
    <scope>NUCLEOTIDE SEQUENCE [LARGE SCALE GENOMIC DNA]</scope>
    <source>
        <strain evidence="2">ATCC 27094</strain>
    </source>
</reference>
<dbReference type="EMBL" id="FUWJ01000002">
    <property type="protein sequence ID" value="SJZ87582.1"/>
    <property type="molecule type" value="Genomic_DNA"/>
</dbReference>
<protein>
    <recommendedName>
        <fullName evidence="3">Protein required for attachment to host cells</fullName>
    </recommendedName>
</protein>
<dbReference type="RefSeq" id="WP_085934320.1">
    <property type="nucleotide sequence ID" value="NZ_FUWJ01000002.1"/>
</dbReference>
<sequence length="135" mass="15024">MAHSRAVVWIQPHEAKLFAFDADKVERKRIPADDARAHAARDSGNVRDEHLRDDRQFFEAVLAAVEGDLDDSGRWVIVGSDKPASEFGKYVHDHAEALQAKLVGVERSSDLSEQKILDLARRRLGAAARVDQGRA</sequence>
<evidence type="ECO:0008006" key="3">
    <source>
        <dbReference type="Google" id="ProtNLM"/>
    </source>
</evidence>
<dbReference type="OrthoDB" id="8562324at2"/>
<name>A0A1T4P7Z5_9HYPH</name>
<evidence type="ECO:0000313" key="1">
    <source>
        <dbReference type="EMBL" id="SJZ87582.1"/>
    </source>
</evidence>